<dbReference type="GO" id="GO:0042803">
    <property type="term" value="F:protein homodimerization activity"/>
    <property type="evidence" value="ECO:0007669"/>
    <property type="project" value="Ensembl"/>
</dbReference>
<reference evidence="25 26" key="1">
    <citation type="journal article" date="2010" name="Nature">
        <title>The genome of a songbird.</title>
        <authorList>
            <person name="Warren W.C."/>
            <person name="Clayton D.F."/>
            <person name="Ellegren H."/>
            <person name="Arnold A.P."/>
            <person name="Hillier L.W."/>
            <person name="Kunstner A."/>
            <person name="Searle S."/>
            <person name="White S."/>
            <person name="Vilella A.J."/>
            <person name="Fairley S."/>
            <person name="Heger A."/>
            <person name="Kong L."/>
            <person name="Ponting C.P."/>
            <person name="Jarvis E.D."/>
            <person name="Mello C.V."/>
            <person name="Minx P."/>
            <person name="Lovell P."/>
            <person name="Velho T.A."/>
            <person name="Ferris M."/>
            <person name="Balakrishnan C.N."/>
            <person name="Sinha S."/>
            <person name="Blatti C."/>
            <person name="London S.E."/>
            <person name="Li Y."/>
            <person name="Lin Y.C."/>
            <person name="George J."/>
            <person name="Sweedler J."/>
            <person name="Southey B."/>
            <person name="Gunaratne P."/>
            <person name="Watson M."/>
            <person name="Nam K."/>
            <person name="Backstrom N."/>
            <person name="Smeds L."/>
            <person name="Nabholz B."/>
            <person name="Itoh Y."/>
            <person name="Whitney O."/>
            <person name="Pfenning A.R."/>
            <person name="Howard J."/>
            <person name="Volker M."/>
            <person name="Skinner B.M."/>
            <person name="Griffin D.K."/>
            <person name="Ye L."/>
            <person name="McLaren W.M."/>
            <person name="Flicek P."/>
            <person name="Quesada V."/>
            <person name="Velasco G."/>
            <person name="Lopez-Otin C."/>
            <person name="Puente X.S."/>
            <person name="Olender T."/>
            <person name="Lancet D."/>
            <person name="Smit A.F."/>
            <person name="Hubley R."/>
            <person name="Konkel M.K."/>
            <person name="Walker J.A."/>
            <person name="Batzer M.A."/>
            <person name="Gu W."/>
            <person name="Pollock D.D."/>
            <person name="Chen L."/>
            <person name="Cheng Z."/>
            <person name="Eichler E.E."/>
            <person name="Stapley J."/>
            <person name="Slate J."/>
            <person name="Ekblom R."/>
            <person name="Birkhead T."/>
            <person name="Burke T."/>
            <person name="Burt D."/>
            <person name="Scharff C."/>
            <person name="Adam I."/>
            <person name="Richard H."/>
            <person name="Sultan M."/>
            <person name="Soldatov A."/>
            <person name="Lehrach H."/>
            <person name="Edwards S.V."/>
            <person name="Yang S.P."/>
            <person name="Li X."/>
            <person name="Graves T."/>
            <person name="Fulton L."/>
            <person name="Nelson J."/>
            <person name="Chinwalla A."/>
            <person name="Hou S."/>
            <person name="Mardis E.R."/>
            <person name="Wilson R.K."/>
        </authorList>
    </citation>
    <scope>NUCLEOTIDE SEQUENCE [LARGE SCALE GENOMIC DNA]</scope>
</reference>
<dbReference type="GO" id="GO:0006590">
    <property type="term" value="P:thyroid hormone generation"/>
    <property type="evidence" value="ECO:0007669"/>
    <property type="project" value="TreeGrafter"/>
</dbReference>
<evidence type="ECO:0000256" key="10">
    <source>
        <dbReference type="ARBA" id="ARBA00022723"/>
    </source>
</evidence>
<evidence type="ECO:0000256" key="21">
    <source>
        <dbReference type="ARBA" id="ARBA00025833"/>
    </source>
</evidence>
<evidence type="ECO:0000256" key="15">
    <source>
        <dbReference type="ARBA" id="ARBA00023034"/>
    </source>
</evidence>
<keyword evidence="8" id="KW-0121">Carboxypeptidase</keyword>
<comment type="similarity">
    <text evidence="5">Belongs to the peptidase M28 family.</text>
</comment>
<protein>
    <recommendedName>
        <fullName evidence="6">Carboxypeptidase Q</fullName>
    </recommendedName>
    <alternativeName>
        <fullName evidence="22">Plasma glutamate carboxypeptidase</fullName>
    </alternativeName>
</protein>
<dbReference type="GO" id="GO:0070573">
    <property type="term" value="F:metallodipeptidase activity"/>
    <property type="evidence" value="ECO:0007669"/>
    <property type="project" value="Ensembl"/>
</dbReference>
<dbReference type="FunFam" id="3.40.630.10:FF:000112">
    <property type="entry name" value="Carboxypeptidase Q"/>
    <property type="match status" value="1"/>
</dbReference>
<dbReference type="InterPro" id="IPR039866">
    <property type="entry name" value="CPQ"/>
</dbReference>
<evidence type="ECO:0000256" key="14">
    <source>
        <dbReference type="ARBA" id="ARBA00022833"/>
    </source>
</evidence>
<dbReference type="PANTHER" id="PTHR12053">
    <property type="entry name" value="PROTEASE FAMILY M28 PLASMA GLUTAMATE CARBOXYPEPTIDASE-RELATED"/>
    <property type="match status" value="1"/>
</dbReference>
<keyword evidence="12" id="KW-0378">Hydrolase</keyword>
<evidence type="ECO:0000256" key="2">
    <source>
        <dbReference type="ARBA" id="ARBA00004371"/>
    </source>
</evidence>
<evidence type="ECO:0000256" key="12">
    <source>
        <dbReference type="ARBA" id="ARBA00022801"/>
    </source>
</evidence>
<feature type="domain" description="Peptidase M28" evidence="24">
    <location>
        <begin position="444"/>
        <end position="629"/>
    </location>
</feature>
<keyword evidence="11" id="KW-0732">Signal</keyword>
<evidence type="ECO:0000256" key="3">
    <source>
        <dbReference type="ARBA" id="ARBA00004555"/>
    </source>
</evidence>
<keyword evidence="10" id="KW-0479">Metal-binding</keyword>
<comment type="subunit">
    <text evidence="21">Homodimer. The monomeric form is inactive while the homodimer is active.</text>
</comment>
<feature type="compositionally biased region" description="Low complexity" evidence="23">
    <location>
        <begin position="137"/>
        <end position="149"/>
    </location>
</feature>
<evidence type="ECO:0000256" key="20">
    <source>
        <dbReference type="ARBA" id="ARBA00025534"/>
    </source>
</evidence>
<dbReference type="InParanoid" id="A0A674HKL4"/>
<evidence type="ECO:0000256" key="4">
    <source>
        <dbReference type="ARBA" id="ARBA00004613"/>
    </source>
</evidence>
<reference evidence="25" key="2">
    <citation type="submission" date="2025-08" db="UniProtKB">
        <authorList>
            <consortium name="Ensembl"/>
        </authorList>
    </citation>
    <scope>IDENTIFICATION</scope>
</reference>
<sequence length="680" mass="73796">MQPAGKAPHASSIFHAPLHHYHTFPIKTQSQNHHSITEWFGLEETLKTVSIQSPAMGKDNFQGITSPSAPSQLALNISRDGASTTLGELRPTPQHPHGPSQGRSQSAGKPGGDGRGFPGRRGRAAAAGPGPPGPGAGSEAAAPPSRSAAGGVGAVPAPPPDRHGEGHLCKRRKRKKMKLLFVIFLMNLLHQHAGKSLRRDGSSLKSFEDIKNEIAGYTNIAKAIIDLAVHGKAQNRSYDRLAVFADTIGPRLSGSKNLEAAIKYMFSALQKDGLENVHLEPVKVPHWERGEEFAVMLEPRNHSIAILGLGNSIATPPEGITAEVIVVASFDELHKRAQEAKGKIVVYNEPFISYGETVQYRLQGAVEAAKVGAVASLIRSIASFSIHSPHTGGQSYQPDVPQIPTACITVEDAEMMSRMSLRGTKIVVHLRMGAKTYPDSLSFNTVAEIAGSKYPEQVVLVSGHLDSWDVGQGAMDDGGGAFISWEALSLIKDLGLRPKRTLRLVLWTGEEQGGVGAKQYYQLHKENISNFDIVMESDAGTFKPSGLGFSGSAEARDIVKEIMTLLQPINATDVYDTADGTDIAYWMRDGVPGASLYNDINKYFWFHHSQGDTMTVQDPNQMNLCAAVWTVVSYVIADMEDMLPSFFYSTSDEEQRRPPTCPLPREAYISMRLRIDSSLH</sequence>
<evidence type="ECO:0000256" key="19">
    <source>
        <dbReference type="ARBA" id="ARBA00023228"/>
    </source>
</evidence>
<keyword evidence="7" id="KW-0964">Secreted</keyword>
<organism evidence="25 26">
    <name type="scientific">Taeniopygia guttata</name>
    <name type="common">Zebra finch</name>
    <name type="synonym">Poephila guttata</name>
    <dbReference type="NCBI Taxonomy" id="59729"/>
    <lineage>
        <taxon>Eukaryota</taxon>
        <taxon>Metazoa</taxon>
        <taxon>Chordata</taxon>
        <taxon>Craniata</taxon>
        <taxon>Vertebrata</taxon>
        <taxon>Euteleostomi</taxon>
        <taxon>Archelosauria</taxon>
        <taxon>Archosauria</taxon>
        <taxon>Dinosauria</taxon>
        <taxon>Saurischia</taxon>
        <taxon>Theropoda</taxon>
        <taxon>Coelurosauria</taxon>
        <taxon>Aves</taxon>
        <taxon>Neognathae</taxon>
        <taxon>Neoaves</taxon>
        <taxon>Telluraves</taxon>
        <taxon>Australaves</taxon>
        <taxon>Passeriformes</taxon>
        <taxon>Passeroidea</taxon>
        <taxon>Estrildidae</taxon>
        <taxon>Estrildinae</taxon>
        <taxon>Taeniopygia</taxon>
    </lineage>
</organism>
<keyword evidence="18" id="KW-0325">Glycoprotein</keyword>
<evidence type="ECO:0000256" key="1">
    <source>
        <dbReference type="ARBA" id="ARBA00004240"/>
    </source>
</evidence>
<keyword evidence="17" id="KW-0865">Zymogen</keyword>
<comment type="subcellular location">
    <subcellularLocation>
        <location evidence="1">Endoplasmic reticulum</location>
    </subcellularLocation>
    <subcellularLocation>
        <location evidence="3">Golgi apparatus</location>
    </subcellularLocation>
    <subcellularLocation>
        <location evidence="2">Lysosome</location>
    </subcellularLocation>
    <subcellularLocation>
        <location evidence="4">Secreted</location>
    </subcellularLocation>
</comment>
<evidence type="ECO:0000256" key="5">
    <source>
        <dbReference type="ARBA" id="ARBA00010918"/>
    </source>
</evidence>
<dbReference type="FunFam" id="3.40.630.10:FF:000036">
    <property type="entry name" value="Carboxypeptidase Q"/>
    <property type="match status" value="1"/>
</dbReference>
<gene>
    <name evidence="25" type="primary">CPQ</name>
</gene>
<dbReference type="GeneTree" id="ENSGT00390000018110"/>
<dbReference type="GO" id="GO:0004180">
    <property type="term" value="F:carboxypeptidase activity"/>
    <property type="evidence" value="ECO:0007669"/>
    <property type="project" value="UniProtKB-KW"/>
</dbReference>
<dbReference type="OMA" id="GEITSWM"/>
<dbReference type="PANTHER" id="PTHR12053:SF3">
    <property type="entry name" value="CARBOXYPEPTIDASE Q"/>
    <property type="match status" value="1"/>
</dbReference>
<evidence type="ECO:0000256" key="13">
    <source>
        <dbReference type="ARBA" id="ARBA00022824"/>
    </source>
</evidence>
<evidence type="ECO:0000313" key="26">
    <source>
        <dbReference type="Proteomes" id="UP000007754"/>
    </source>
</evidence>
<evidence type="ECO:0000256" key="8">
    <source>
        <dbReference type="ARBA" id="ARBA00022645"/>
    </source>
</evidence>
<name>A0A674HKL4_TAEGU</name>
<evidence type="ECO:0000259" key="24">
    <source>
        <dbReference type="Pfam" id="PF04389"/>
    </source>
</evidence>
<feature type="region of interest" description="Disordered" evidence="23">
    <location>
        <begin position="83"/>
        <end position="170"/>
    </location>
</feature>
<evidence type="ECO:0000256" key="11">
    <source>
        <dbReference type="ARBA" id="ARBA00022729"/>
    </source>
</evidence>
<evidence type="ECO:0000256" key="22">
    <source>
        <dbReference type="ARBA" id="ARBA00033328"/>
    </source>
</evidence>
<dbReference type="Pfam" id="PF04389">
    <property type="entry name" value="Peptidase_M28"/>
    <property type="match status" value="1"/>
</dbReference>
<dbReference type="Gene3D" id="3.40.630.10">
    <property type="entry name" value="Zn peptidases"/>
    <property type="match status" value="1"/>
</dbReference>
<dbReference type="Ensembl" id="ENSTGUT00000035691.1">
    <property type="protein sequence ID" value="ENSTGUP00000035080.1"/>
    <property type="gene ID" value="ENSTGUG00000011977.2"/>
</dbReference>
<evidence type="ECO:0000256" key="9">
    <source>
        <dbReference type="ARBA" id="ARBA00022670"/>
    </source>
</evidence>
<dbReference type="CDD" id="cd03883">
    <property type="entry name" value="M28_Pgcp_like"/>
    <property type="match status" value="1"/>
</dbReference>
<evidence type="ECO:0000256" key="6">
    <source>
        <dbReference type="ARBA" id="ARBA00014116"/>
    </source>
</evidence>
<dbReference type="GO" id="GO:0005764">
    <property type="term" value="C:lysosome"/>
    <property type="evidence" value="ECO:0007669"/>
    <property type="project" value="UniProtKB-SubCell"/>
</dbReference>
<dbReference type="SUPFAM" id="SSF53187">
    <property type="entry name" value="Zn-dependent exopeptidases"/>
    <property type="match status" value="1"/>
</dbReference>
<evidence type="ECO:0000256" key="7">
    <source>
        <dbReference type="ARBA" id="ARBA00022525"/>
    </source>
</evidence>
<dbReference type="GO" id="GO:0005615">
    <property type="term" value="C:extracellular space"/>
    <property type="evidence" value="ECO:0007669"/>
    <property type="project" value="Ensembl"/>
</dbReference>
<evidence type="ECO:0000256" key="23">
    <source>
        <dbReference type="SAM" id="MobiDB-lite"/>
    </source>
</evidence>
<keyword evidence="16" id="KW-0482">Metalloprotease</keyword>
<reference evidence="25" key="3">
    <citation type="submission" date="2025-09" db="UniProtKB">
        <authorList>
            <consortium name="Ensembl"/>
        </authorList>
    </citation>
    <scope>IDENTIFICATION</scope>
</reference>
<evidence type="ECO:0000256" key="18">
    <source>
        <dbReference type="ARBA" id="ARBA00023180"/>
    </source>
</evidence>
<keyword evidence="9" id="KW-0645">Protease</keyword>
<keyword evidence="26" id="KW-1185">Reference proteome</keyword>
<proteinExistence type="inferred from homology"/>
<dbReference type="GO" id="GO:0006508">
    <property type="term" value="P:proteolysis"/>
    <property type="evidence" value="ECO:0007669"/>
    <property type="project" value="UniProtKB-KW"/>
</dbReference>
<dbReference type="GO" id="GO:0005794">
    <property type="term" value="C:Golgi apparatus"/>
    <property type="evidence" value="ECO:0007669"/>
    <property type="project" value="UniProtKB-SubCell"/>
</dbReference>
<keyword evidence="19" id="KW-0458">Lysosome</keyword>
<dbReference type="AlphaFoldDB" id="A0A674HKL4"/>
<evidence type="ECO:0000313" key="25">
    <source>
        <dbReference type="Ensembl" id="ENSTGUP00000035080.1"/>
    </source>
</evidence>
<dbReference type="FunFam" id="3.50.30.30:FF:000009">
    <property type="entry name" value="Carboxypeptidase Q"/>
    <property type="match status" value="1"/>
</dbReference>
<accession>A0A674HKL4</accession>
<dbReference type="GO" id="GO:0046872">
    <property type="term" value="F:metal ion binding"/>
    <property type="evidence" value="ECO:0007669"/>
    <property type="project" value="UniProtKB-KW"/>
</dbReference>
<evidence type="ECO:0000256" key="17">
    <source>
        <dbReference type="ARBA" id="ARBA00023145"/>
    </source>
</evidence>
<dbReference type="InterPro" id="IPR007484">
    <property type="entry name" value="Peptidase_M28"/>
</dbReference>
<keyword evidence="15" id="KW-0333">Golgi apparatus</keyword>
<dbReference type="Proteomes" id="UP000007754">
    <property type="component" value="Chromosome 2"/>
</dbReference>
<comment type="function">
    <text evidence="20">Carboxypeptidase that may play an important role in the hydrolysis of circulating peptides. Catalyzes the hydrolysis of dipeptides with unsubstituted terminals into amino acids. May play a role in the liberation of thyroxine hormone from its thyroglobulin (Tg) precursor.</text>
</comment>
<evidence type="ECO:0000256" key="16">
    <source>
        <dbReference type="ARBA" id="ARBA00023049"/>
    </source>
</evidence>
<dbReference type="GO" id="GO:0043171">
    <property type="term" value="P:peptide catabolic process"/>
    <property type="evidence" value="ECO:0007669"/>
    <property type="project" value="Ensembl"/>
</dbReference>
<dbReference type="GO" id="GO:0005783">
    <property type="term" value="C:endoplasmic reticulum"/>
    <property type="evidence" value="ECO:0007669"/>
    <property type="project" value="UniProtKB-SubCell"/>
</dbReference>
<dbReference type="Gene3D" id="3.50.30.30">
    <property type="match status" value="1"/>
</dbReference>
<keyword evidence="13" id="KW-0256">Endoplasmic reticulum</keyword>
<keyword evidence="14" id="KW-0862">Zinc</keyword>